<evidence type="ECO:0000256" key="1">
    <source>
        <dbReference type="ARBA" id="ARBA00007177"/>
    </source>
</evidence>
<dbReference type="GO" id="GO:0016151">
    <property type="term" value="F:nickel cation binding"/>
    <property type="evidence" value="ECO:0007669"/>
    <property type="project" value="UniProtKB-UniRule"/>
</dbReference>
<evidence type="ECO:0000256" key="2">
    <source>
        <dbReference type="ARBA" id="ARBA00022988"/>
    </source>
</evidence>
<proteinExistence type="inferred from homology"/>
<dbReference type="PANTHER" id="PTHR33643:SF1">
    <property type="entry name" value="UREASE ACCESSORY PROTEIN D"/>
    <property type="match status" value="1"/>
</dbReference>
<comment type="function">
    <text evidence="4">Required for maturation of urease via the functional incorporation of the urease nickel metallocenter.</text>
</comment>
<protein>
    <recommendedName>
        <fullName evidence="4">Urease accessory protein UreD</fullName>
    </recommendedName>
</protein>
<reference evidence="5 6" key="2">
    <citation type="journal article" date="2015" name="Antonie Van Leeuwenhoek">
        <title>Ecophysiological diversity of a novel member of the genus Alteromonas, and description of Alteromonas mediterranea sp. nov.</title>
        <authorList>
            <person name="Ivanova E.P."/>
            <person name="Lopez-Perez M."/>
            <person name="Zabalos M."/>
            <person name="Nguyen S.H."/>
            <person name="Webb H.K."/>
            <person name="Ryan J."/>
            <person name="Lagutin K."/>
            <person name="Vyssotski M."/>
            <person name="Crawford R.J."/>
            <person name="Rodriguez-Valera F."/>
        </authorList>
    </citation>
    <scope>NUCLEOTIDE SEQUENCE [LARGE SCALE GENOMIC DNA]</scope>
    <source>
        <strain evidence="6">DSM 17117 / CIP 110805 / LMG 28347 / Deep ecotype</strain>
    </source>
</reference>
<evidence type="ECO:0000313" key="5">
    <source>
        <dbReference type="EMBL" id="AEA98993.2"/>
    </source>
</evidence>
<keyword evidence="4" id="KW-0963">Cytoplasm</keyword>
<evidence type="ECO:0000256" key="3">
    <source>
        <dbReference type="ARBA" id="ARBA00023186"/>
    </source>
</evidence>
<dbReference type="KEGG" id="amc:MADE_1014295"/>
<comment type="subunit">
    <text evidence="4">UreD, UreF and UreG form a complex that acts as a GTP-hydrolysis-dependent molecular chaperone, activating the urease apoprotein by helping to assemble the nickel containing metallocenter of UreC. The UreE protein probably delivers the nickel.</text>
</comment>
<dbReference type="Proteomes" id="UP000001870">
    <property type="component" value="Chromosome"/>
</dbReference>
<comment type="similarity">
    <text evidence="1 4">Belongs to the UreD family.</text>
</comment>
<evidence type="ECO:0000313" key="6">
    <source>
        <dbReference type="Proteomes" id="UP000001870"/>
    </source>
</evidence>
<organism evidence="5 6">
    <name type="scientific">Alteromonas mediterranea (strain DSM 17117 / CIP 110805 / LMG 28347 / Deep ecotype)</name>
    <dbReference type="NCBI Taxonomy" id="1774373"/>
    <lineage>
        <taxon>Bacteria</taxon>
        <taxon>Pseudomonadati</taxon>
        <taxon>Pseudomonadota</taxon>
        <taxon>Gammaproteobacteria</taxon>
        <taxon>Alteromonadales</taxon>
        <taxon>Alteromonadaceae</taxon>
        <taxon>Alteromonas/Salinimonas group</taxon>
        <taxon>Alteromonas</taxon>
    </lineage>
</organism>
<keyword evidence="2 4" id="KW-0996">Nickel insertion</keyword>
<keyword evidence="6" id="KW-1185">Reference proteome</keyword>
<dbReference type="EMBL" id="CP001103">
    <property type="protein sequence ID" value="AEA98993.2"/>
    <property type="molecule type" value="Genomic_DNA"/>
</dbReference>
<reference evidence="5 6" key="1">
    <citation type="journal article" date="2008" name="ISME J.">
        <title>Comparative genomics of two ecotypes of the marine planktonic copiotroph Alteromonas macleodii suggests alternative lifestyles associated with different kinds of particulate organic matter.</title>
        <authorList>
            <person name="Ivars-Martinez E."/>
            <person name="Martin-Cuadrado A.B."/>
            <person name="D'Auria G."/>
            <person name="Mira A."/>
            <person name="Ferriera S."/>
            <person name="Johnson J."/>
            <person name="Friedman R."/>
            <person name="Rodriguez-Valera F."/>
        </authorList>
    </citation>
    <scope>NUCLEOTIDE SEQUENCE [LARGE SCALE GENOMIC DNA]</scope>
    <source>
        <strain evidence="6">DSM 17117 / CIP 110805 / LMG 28347 / Deep ecotype</strain>
    </source>
</reference>
<sequence length="320" mass="35673">MDDMKQEFAYEKLSGASSSVNKASAFKGLKNKWLASLFLEFAIKSNVSQLVKTSRRGPLNVQKAFYPEGKDCAHVYLLHPPAGIVSGDELNIEVCIQDSAHALITTPGANRFYRARTNLAIGDSKQTQISNIKVLGKGICENFPLETIVYEGADAINQLDLKLSSQAHYIGWDISCLGLPAAGQPFKKGRFTQLNRVFIDGKLNFHDRINLTPNNNVCAHVAGLNNHSVFATMLAHAPKVRINVNEKSQLVDRLREQIAHTDGIDKPSQKVSVTYIRDLLVVRYLGDHAEECKAIFTSIWKTIRPIYIQKEANVPRIWLT</sequence>
<dbReference type="HOGENOM" id="CLU_056339_0_0_6"/>
<dbReference type="HAMAP" id="MF_01384">
    <property type="entry name" value="UreD"/>
    <property type="match status" value="1"/>
</dbReference>
<dbReference type="GO" id="GO:0005737">
    <property type="term" value="C:cytoplasm"/>
    <property type="evidence" value="ECO:0007669"/>
    <property type="project" value="UniProtKB-SubCell"/>
</dbReference>
<evidence type="ECO:0000256" key="4">
    <source>
        <dbReference type="HAMAP-Rule" id="MF_01384"/>
    </source>
</evidence>
<dbReference type="PANTHER" id="PTHR33643">
    <property type="entry name" value="UREASE ACCESSORY PROTEIN D"/>
    <property type="match status" value="1"/>
</dbReference>
<gene>
    <name evidence="4" type="primary">ureD</name>
    <name evidence="5" type="ordered locus">MADE_1014295</name>
</gene>
<name>F2GBE7_ALTMD</name>
<accession>F2GBE7</accession>
<dbReference type="Pfam" id="PF01774">
    <property type="entry name" value="UreD"/>
    <property type="match status" value="1"/>
</dbReference>
<keyword evidence="3 4" id="KW-0143">Chaperone</keyword>
<dbReference type="InterPro" id="IPR002669">
    <property type="entry name" value="UreD"/>
</dbReference>
<comment type="subcellular location">
    <subcellularLocation>
        <location evidence="4">Cytoplasm</location>
    </subcellularLocation>
</comment>
<dbReference type="AlphaFoldDB" id="F2GBE7"/>